<dbReference type="Gene3D" id="3.40.30.10">
    <property type="entry name" value="Glutaredoxin"/>
    <property type="match status" value="1"/>
</dbReference>
<proteinExistence type="inferred from homology"/>
<dbReference type="eggNOG" id="KOG0867">
    <property type="taxonomic scope" value="Eukaryota"/>
</dbReference>
<dbReference type="PANTHER" id="PTHR43969">
    <property type="entry name" value="GLUTATHIONE S TRANSFERASE D10, ISOFORM A-RELATED"/>
    <property type="match status" value="1"/>
</dbReference>
<dbReference type="PROSITE" id="PS50404">
    <property type="entry name" value="GST_NTER"/>
    <property type="match status" value="1"/>
</dbReference>
<dbReference type="InterPro" id="IPR036249">
    <property type="entry name" value="Thioredoxin-like_sf"/>
</dbReference>
<dbReference type="HOGENOM" id="CLU_011226_2_1_1"/>
<dbReference type="FunFam" id="3.40.30.10:FF:000034">
    <property type="entry name" value="glutathione S-transferase 1"/>
    <property type="match status" value="1"/>
</dbReference>
<dbReference type="InterPro" id="IPR010987">
    <property type="entry name" value="Glutathione-S-Trfase_C-like"/>
</dbReference>
<evidence type="ECO:0000259" key="4">
    <source>
        <dbReference type="PROSITE" id="PS50405"/>
    </source>
</evidence>
<dbReference type="STRING" id="126957.T1J4X2"/>
<dbReference type="Pfam" id="PF00043">
    <property type="entry name" value="GST_C"/>
    <property type="match status" value="1"/>
</dbReference>
<dbReference type="Gene3D" id="1.20.1050.10">
    <property type="match status" value="1"/>
</dbReference>
<dbReference type="EnsemblMetazoa" id="SMAR008669-RA">
    <property type="protein sequence ID" value="SMAR008669-PA"/>
    <property type="gene ID" value="SMAR008669"/>
</dbReference>
<keyword evidence="6" id="KW-1185">Reference proteome</keyword>
<dbReference type="GO" id="GO:0006749">
    <property type="term" value="P:glutathione metabolic process"/>
    <property type="evidence" value="ECO:0007669"/>
    <property type="project" value="TreeGrafter"/>
</dbReference>
<dbReference type="InterPro" id="IPR004046">
    <property type="entry name" value="GST_C"/>
</dbReference>
<dbReference type="EMBL" id="JH431850">
    <property type="status" value="NOT_ANNOTATED_CDS"/>
    <property type="molecule type" value="Genomic_DNA"/>
</dbReference>
<reference evidence="6" key="1">
    <citation type="submission" date="2011-05" db="EMBL/GenBank/DDBJ databases">
        <authorList>
            <person name="Richards S.R."/>
            <person name="Qu J."/>
            <person name="Jiang H."/>
            <person name="Jhangiani S.N."/>
            <person name="Agravi P."/>
            <person name="Goodspeed R."/>
            <person name="Gross S."/>
            <person name="Mandapat C."/>
            <person name="Jackson L."/>
            <person name="Mathew T."/>
            <person name="Pu L."/>
            <person name="Thornton R."/>
            <person name="Saada N."/>
            <person name="Wilczek-Boney K.B."/>
            <person name="Lee S."/>
            <person name="Kovar C."/>
            <person name="Wu Y."/>
            <person name="Scherer S.E."/>
            <person name="Worley K.C."/>
            <person name="Muzny D.M."/>
            <person name="Gibbs R."/>
        </authorList>
    </citation>
    <scope>NUCLEOTIDE SEQUENCE</scope>
    <source>
        <strain evidence="6">Brora</strain>
    </source>
</reference>
<dbReference type="SFLD" id="SFLDG01153">
    <property type="entry name" value="Main.4:_Theta-like"/>
    <property type="match status" value="1"/>
</dbReference>
<dbReference type="CDD" id="cd03045">
    <property type="entry name" value="GST_N_Delta_Epsilon"/>
    <property type="match status" value="1"/>
</dbReference>
<dbReference type="AlphaFoldDB" id="T1J4X2"/>
<dbReference type="SUPFAM" id="SSF47616">
    <property type="entry name" value="GST C-terminal domain-like"/>
    <property type="match status" value="1"/>
</dbReference>
<dbReference type="OMA" id="DAESHNF"/>
<comment type="subunit">
    <text evidence="1">Homodimer.</text>
</comment>
<evidence type="ECO:0000259" key="3">
    <source>
        <dbReference type="PROSITE" id="PS50404"/>
    </source>
</evidence>
<dbReference type="SUPFAM" id="SSF52833">
    <property type="entry name" value="Thioredoxin-like"/>
    <property type="match status" value="1"/>
</dbReference>
<feature type="domain" description="GST N-terminal" evidence="3">
    <location>
        <begin position="10"/>
        <end position="92"/>
    </location>
</feature>
<dbReference type="FunFam" id="1.20.1050.10:FF:000007">
    <property type="entry name" value="Glutathione S-transferase 1-1"/>
    <property type="match status" value="1"/>
</dbReference>
<dbReference type="PhylomeDB" id="T1J4X2"/>
<evidence type="ECO:0000313" key="5">
    <source>
        <dbReference type="EnsemblMetazoa" id="SMAR008669-PA"/>
    </source>
</evidence>
<accession>T1J4X2</accession>
<name>T1J4X2_STRMM</name>
<dbReference type="PANTHER" id="PTHR43969:SF9">
    <property type="entry name" value="GLUTATHIONE S TRANSFERASE D10, ISOFORM A-RELATED"/>
    <property type="match status" value="1"/>
</dbReference>
<dbReference type="Proteomes" id="UP000014500">
    <property type="component" value="Unassembled WGS sequence"/>
</dbReference>
<dbReference type="SFLD" id="SFLDG00358">
    <property type="entry name" value="Main_(cytGST)"/>
    <property type="match status" value="1"/>
</dbReference>
<dbReference type="CDD" id="cd03177">
    <property type="entry name" value="GST_C_Delta_Epsilon"/>
    <property type="match status" value="1"/>
</dbReference>
<dbReference type="GO" id="GO:0004364">
    <property type="term" value="F:glutathione transferase activity"/>
    <property type="evidence" value="ECO:0007669"/>
    <property type="project" value="TreeGrafter"/>
</dbReference>
<organism evidence="5 6">
    <name type="scientific">Strigamia maritima</name>
    <name type="common">European centipede</name>
    <name type="synonym">Geophilus maritimus</name>
    <dbReference type="NCBI Taxonomy" id="126957"/>
    <lineage>
        <taxon>Eukaryota</taxon>
        <taxon>Metazoa</taxon>
        <taxon>Ecdysozoa</taxon>
        <taxon>Arthropoda</taxon>
        <taxon>Myriapoda</taxon>
        <taxon>Chilopoda</taxon>
        <taxon>Pleurostigmophora</taxon>
        <taxon>Geophilomorpha</taxon>
        <taxon>Linotaeniidae</taxon>
        <taxon>Strigamia</taxon>
    </lineage>
</organism>
<dbReference type="InterPro" id="IPR036282">
    <property type="entry name" value="Glutathione-S-Trfase_C_sf"/>
</dbReference>
<evidence type="ECO:0000256" key="1">
    <source>
        <dbReference type="ARBA" id="ARBA00011738"/>
    </source>
</evidence>
<dbReference type="InterPro" id="IPR004045">
    <property type="entry name" value="Glutathione_S-Trfase_N"/>
</dbReference>
<dbReference type="Pfam" id="PF02798">
    <property type="entry name" value="GST_N"/>
    <property type="match status" value="1"/>
</dbReference>
<dbReference type="SFLD" id="SFLDS00019">
    <property type="entry name" value="Glutathione_Transferase_(cytos"/>
    <property type="match status" value="1"/>
</dbReference>
<sequence length="231" mass="26559">MCNQGFLCMAPMTLYFLRPSPPCRAVLLLTKYLGLEIKIEDIDLFVKKQHLEPDFLKMNPSHTVPVLDDNGFYLWESRAILAYLANQYSKDENLYPKDSKKRANVDKMLYFDGTTLYANLFRYFANYLFLGKEPTPNEHAKVKDNLTTFDNILKSSPYAAGDHLTIADFSLLLTITTLDGVEFDYSEYKHISAWASKLKKDLPHYKEAVEPGLEDFKNFVASKKAELQGKK</sequence>
<comment type="similarity">
    <text evidence="2">Belongs to the GST superfamily.</text>
</comment>
<protein>
    <submittedName>
        <fullName evidence="5">Uncharacterized protein</fullName>
    </submittedName>
</protein>
<evidence type="ECO:0000313" key="6">
    <source>
        <dbReference type="Proteomes" id="UP000014500"/>
    </source>
</evidence>
<evidence type="ECO:0000256" key="2">
    <source>
        <dbReference type="RuleBase" id="RU003494"/>
    </source>
</evidence>
<dbReference type="PROSITE" id="PS50405">
    <property type="entry name" value="GST_CTER"/>
    <property type="match status" value="1"/>
</dbReference>
<feature type="domain" description="GST C-terminal" evidence="4">
    <location>
        <begin position="98"/>
        <end position="219"/>
    </location>
</feature>
<dbReference type="InterPro" id="IPR040079">
    <property type="entry name" value="Glutathione_S-Trfase"/>
</dbReference>
<reference evidence="5" key="2">
    <citation type="submission" date="2015-02" db="UniProtKB">
        <authorList>
            <consortium name="EnsemblMetazoa"/>
        </authorList>
    </citation>
    <scope>IDENTIFICATION</scope>
</reference>